<dbReference type="InterPro" id="IPR013783">
    <property type="entry name" value="Ig-like_fold"/>
</dbReference>
<organism evidence="4 5">
    <name type="scientific">Methanospirillum purgamenti</name>
    <dbReference type="NCBI Taxonomy" id="2834276"/>
    <lineage>
        <taxon>Archaea</taxon>
        <taxon>Methanobacteriati</taxon>
        <taxon>Methanobacteriota</taxon>
        <taxon>Stenosarchaea group</taxon>
        <taxon>Methanomicrobia</taxon>
        <taxon>Methanomicrobiales</taxon>
        <taxon>Methanospirillaceae</taxon>
        <taxon>Methanospirillum</taxon>
    </lineage>
</organism>
<evidence type="ECO:0000313" key="4">
    <source>
        <dbReference type="EMBL" id="QVV89185.1"/>
    </source>
</evidence>
<dbReference type="KEGG" id="mrtj:KHC33_01215"/>
<dbReference type="InterPro" id="IPR002909">
    <property type="entry name" value="IPT_dom"/>
</dbReference>
<proteinExistence type="predicted"/>
<keyword evidence="2" id="KW-1133">Transmembrane helix</keyword>
<sequence length="825" mass="88988">MKNDEISKLYFLNPDNIRFLYFGLVLVSLFVFFIGVSPVLAVGPNISSDVTVQLVNAHSSVPGASLIGESTSIILVGEKKLHLNNTINNAPEPIVSEKNDINGNFTNFSSDGTQVSTLFTTADPYLKSQTRIGEKLVDERITGPGLPPQGWLRGTKVVDMAGLSTTSIGGVPALAWSYGCSPTSASMLFGYYDRNGYPNMYVGPTNGGVFPLTNEVWGNSFEAQGQCPLSASQYGLDGRTTRGHKDDYYHSSNSNIDPYFNNWVEHSPPDCLADFMGTSMYHKYANFDGGTLFLMYNDGSPTYDIDPSSNSRDGMHGMRLFAESRGYTVSTNYNQYIDTMGLGQGFTYAQYKAEIDAGHPVLIQLVGHTMLGVGYSGTDQVIIHNTWDYNSYSMTWGGYYEGRQHYGVGVFHLAPTPTITSINPEKGVNTGTIDVIISGTNFASTANSVQLTSSGQSAIISTNVNYVSPTQITCRLPLSGKNAGTWNVVLSTGGRTVTKVGGFTITTGTNPKYSIGVFRGNKWYLDYSGNGAWGTGDKTNNFGLSGDKPVTGDWNKDGKTKIGVFRGNKWYLDYNSNGVWNGPSTDRQYTFGLSGDKPVTGDWNKDGKTKVGVFRGNKWYLDYNGNGAWNGPSTDRQYTFGLSGDTPVTGDWNGDGKTDIGVFRGNKWYLDYNGNGVWNGPSTDRQYTFGLSGDTPVTGDWNGDGKTDIGVFRGNKWYLDSSGNGAWGTGDKTFTFGLSGDTPVTGTWSGSSGTASIQSVDLNPITKPESAFNVPDVARPVAAAPKVEMPVKSSPAIQPMTPKVGPSQLNPFVSGGAKVSRNPLS</sequence>
<evidence type="ECO:0000256" key="2">
    <source>
        <dbReference type="SAM" id="Phobius"/>
    </source>
</evidence>
<dbReference type="Gene3D" id="2.40.128.340">
    <property type="match status" value="1"/>
</dbReference>
<feature type="domain" description="IPT/TIG" evidence="3">
    <location>
        <begin position="417"/>
        <end position="496"/>
    </location>
</feature>
<keyword evidence="5" id="KW-1185">Reference proteome</keyword>
<dbReference type="Pfam" id="PF01833">
    <property type="entry name" value="TIG"/>
    <property type="match status" value="1"/>
</dbReference>
<keyword evidence="2" id="KW-0812">Transmembrane</keyword>
<accession>A0A8E7AYM1</accession>
<dbReference type="Gene3D" id="2.60.40.10">
    <property type="entry name" value="Immunoglobulins"/>
    <property type="match status" value="1"/>
</dbReference>
<protein>
    <submittedName>
        <fullName evidence="4">IPT/TIG domain-containing protein</fullName>
    </submittedName>
</protein>
<dbReference type="SUPFAM" id="SSF81296">
    <property type="entry name" value="E set domains"/>
    <property type="match status" value="1"/>
</dbReference>
<dbReference type="RefSeq" id="WP_214419985.1">
    <property type="nucleotide sequence ID" value="NZ_CP075546.1"/>
</dbReference>
<dbReference type="GeneID" id="65095761"/>
<feature type="region of interest" description="Disordered" evidence="1">
    <location>
        <begin position="789"/>
        <end position="825"/>
    </location>
</feature>
<dbReference type="InterPro" id="IPR028994">
    <property type="entry name" value="Integrin_alpha_N"/>
</dbReference>
<dbReference type="InterPro" id="IPR014756">
    <property type="entry name" value="Ig_E-set"/>
</dbReference>
<keyword evidence="2" id="KW-0472">Membrane</keyword>
<dbReference type="Proteomes" id="UP000680656">
    <property type="component" value="Chromosome"/>
</dbReference>
<name>A0A8E7AYM1_9EURY</name>
<evidence type="ECO:0000256" key="1">
    <source>
        <dbReference type="SAM" id="MobiDB-lite"/>
    </source>
</evidence>
<dbReference type="AlphaFoldDB" id="A0A8E7AYM1"/>
<evidence type="ECO:0000259" key="3">
    <source>
        <dbReference type="Pfam" id="PF01833"/>
    </source>
</evidence>
<dbReference type="EMBL" id="CP075546">
    <property type="protein sequence ID" value="QVV89185.1"/>
    <property type="molecule type" value="Genomic_DNA"/>
</dbReference>
<dbReference type="CDD" id="cd00603">
    <property type="entry name" value="IPT_PCSR"/>
    <property type="match status" value="1"/>
</dbReference>
<dbReference type="SUPFAM" id="SSF69318">
    <property type="entry name" value="Integrin alpha N-terminal domain"/>
    <property type="match status" value="1"/>
</dbReference>
<gene>
    <name evidence="4" type="ORF">KHC33_01215</name>
</gene>
<reference evidence="4 5" key="1">
    <citation type="submission" date="2021-05" db="EMBL/GenBank/DDBJ databases">
        <title>A novel Methanospirillum isolate from a pyrite-forming mixed culture.</title>
        <authorList>
            <person name="Bunk B."/>
            <person name="Sproer C."/>
            <person name="Spring S."/>
            <person name="Pester M."/>
        </authorList>
    </citation>
    <scope>NUCLEOTIDE SEQUENCE [LARGE SCALE GENOMIC DNA]</scope>
    <source>
        <strain evidence="4 5">J.3.6.1-F.2.7.3</strain>
    </source>
</reference>
<feature type="transmembrane region" description="Helical" evidence="2">
    <location>
        <begin position="20"/>
        <end position="41"/>
    </location>
</feature>
<evidence type="ECO:0000313" key="5">
    <source>
        <dbReference type="Proteomes" id="UP000680656"/>
    </source>
</evidence>